<sequence length="122" mass="13305">MHGHQQRRGGHEDQLQGPEADVGHREVVVVAHVLAARLQGVADKVLLFITPHFLSGHHEDHDAEDEDDRDPHLPDAGGVLVDTPDESVQGAPVHRASLFLNKEQTMSLKVGCDTYNLSLLVG</sequence>
<dbReference type="Ensembl" id="ENSCCNT00000020965.1">
    <property type="protein sequence ID" value="ENSCCNP00000016076.1"/>
    <property type="gene ID" value="ENSCCNG00000016411.1"/>
</dbReference>
<evidence type="ECO:0000256" key="1">
    <source>
        <dbReference type="SAM" id="MobiDB-lite"/>
    </source>
</evidence>
<dbReference type="AlphaFoldDB" id="A0A8C0ZSZ9"/>
<reference evidence="2" key="1">
    <citation type="submission" date="2023-09" db="UniProtKB">
        <authorList>
            <consortium name="Ensembl"/>
        </authorList>
    </citation>
    <scope>IDENTIFICATION</scope>
</reference>
<feature type="region of interest" description="Disordered" evidence="1">
    <location>
        <begin position="1"/>
        <end position="20"/>
    </location>
</feature>
<protein>
    <submittedName>
        <fullName evidence="2">Uncharacterized protein</fullName>
    </submittedName>
</protein>
<organism evidence="2">
    <name type="scientific">Castor canadensis</name>
    <name type="common">American beaver</name>
    <dbReference type="NCBI Taxonomy" id="51338"/>
    <lineage>
        <taxon>Eukaryota</taxon>
        <taxon>Metazoa</taxon>
        <taxon>Chordata</taxon>
        <taxon>Craniata</taxon>
        <taxon>Vertebrata</taxon>
        <taxon>Euteleostomi</taxon>
        <taxon>Mammalia</taxon>
        <taxon>Eutheria</taxon>
        <taxon>Euarchontoglires</taxon>
        <taxon>Glires</taxon>
        <taxon>Rodentia</taxon>
        <taxon>Castorimorpha</taxon>
        <taxon>Castoridae</taxon>
        <taxon>Castor</taxon>
    </lineage>
</organism>
<name>A0A8C0ZSZ9_CASCN</name>
<feature type="region of interest" description="Disordered" evidence="1">
    <location>
        <begin position="57"/>
        <end position="87"/>
    </location>
</feature>
<evidence type="ECO:0000313" key="2">
    <source>
        <dbReference type="Ensembl" id="ENSCCNP00000016076.1"/>
    </source>
</evidence>
<accession>A0A8C0ZSZ9</accession>
<proteinExistence type="predicted"/>